<protein>
    <submittedName>
        <fullName evidence="2">Uncharacterized protein</fullName>
    </submittedName>
</protein>
<keyword evidence="1" id="KW-1133">Transmembrane helix</keyword>
<evidence type="ECO:0000313" key="2">
    <source>
        <dbReference type="EMBL" id="GIY41381.1"/>
    </source>
</evidence>
<dbReference type="AlphaFoldDB" id="A0AAV4T7U6"/>
<proteinExistence type="predicted"/>
<dbReference type="Proteomes" id="UP001054837">
    <property type="component" value="Unassembled WGS sequence"/>
</dbReference>
<evidence type="ECO:0000256" key="1">
    <source>
        <dbReference type="SAM" id="Phobius"/>
    </source>
</evidence>
<name>A0AAV4T7U6_9ARAC</name>
<reference evidence="2 3" key="1">
    <citation type="submission" date="2021-06" db="EMBL/GenBank/DDBJ databases">
        <title>Caerostris darwini draft genome.</title>
        <authorList>
            <person name="Kono N."/>
            <person name="Arakawa K."/>
        </authorList>
    </citation>
    <scope>NUCLEOTIDE SEQUENCE [LARGE SCALE GENOMIC DNA]</scope>
</reference>
<organism evidence="2 3">
    <name type="scientific">Caerostris darwini</name>
    <dbReference type="NCBI Taxonomy" id="1538125"/>
    <lineage>
        <taxon>Eukaryota</taxon>
        <taxon>Metazoa</taxon>
        <taxon>Ecdysozoa</taxon>
        <taxon>Arthropoda</taxon>
        <taxon>Chelicerata</taxon>
        <taxon>Arachnida</taxon>
        <taxon>Araneae</taxon>
        <taxon>Araneomorphae</taxon>
        <taxon>Entelegynae</taxon>
        <taxon>Araneoidea</taxon>
        <taxon>Araneidae</taxon>
        <taxon>Caerostris</taxon>
    </lineage>
</organism>
<gene>
    <name evidence="2" type="ORF">CDAR_453451</name>
</gene>
<accession>A0AAV4T7U6</accession>
<keyword evidence="3" id="KW-1185">Reference proteome</keyword>
<sequence length="109" mass="12889">MKLIFHYKITSNPHEYLTKPLHYPDVSVWFGFTTSFILGPFFCPVSGVENLYSHCTTDDAPTHFTREVKTFLLNTFNEDRVGQIDHDFLLMDLLILIMNFFYFAYQVHQ</sequence>
<feature type="transmembrane region" description="Helical" evidence="1">
    <location>
        <begin position="88"/>
        <end position="105"/>
    </location>
</feature>
<comment type="caution">
    <text evidence="2">The sequence shown here is derived from an EMBL/GenBank/DDBJ whole genome shotgun (WGS) entry which is preliminary data.</text>
</comment>
<feature type="transmembrane region" description="Helical" evidence="1">
    <location>
        <begin position="21"/>
        <end position="42"/>
    </location>
</feature>
<dbReference type="EMBL" id="BPLQ01009055">
    <property type="protein sequence ID" value="GIY41381.1"/>
    <property type="molecule type" value="Genomic_DNA"/>
</dbReference>
<keyword evidence="1" id="KW-0472">Membrane</keyword>
<evidence type="ECO:0000313" key="3">
    <source>
        <dbReference type="Proteomes" id="UP001054837"/>
    </source>
</evidence>
<keyword evidence="1" id="KW-0812">Transmembrane</keyword>